<dbReference type="EMBL" id="JAODIM010000043">
    <property type="protein sequence ID" value="MCU5780159.1"/>
    <property type="molecule type" value="Genomic_DNA"/>
</dbReference>
<protein>
    <submittedName>
        <fullName evidence="2">Uncharacterized protein</fullName>
    </submittedName>
</protein>
<reference evidence="2" key="1">
    <citation type="submission" date="2022-09" db="EMBL/GenBank/DDBJ databases">
        <title>Winslowiella arboricola sp. nov., isolated from bleeding cankers on broadleaf hosts.</title>
        <authorList>
            <person name="Brady C."/>
            <person name="Kaur S."/>
            <person name="Crampton B."/>
            <person name="Maddock D."/>
            <person name="Arnold D."/>
            <person name="Denman S."/>
        </authorList>
    </citation>
    <scope>NUCLEOTIDE SEQUENCE</scope>
    <source>
        <strain evidence="2">BAC 15a-03b</strain>
    </source>
</reference>
<evidence type="ECO:0000256" key="1">
    <source>
        <dbReference type="SAM" id="MobiDB-lite"/>
    </source>
</evidence>
<organism evidence="2 3">
    <name type="scientific">Winslowiella arboricola</name>
    <dbReference type="NCBI Taxonomy" id="2978220"/>
    <lineage>
        <taxon>Bacteria</taxon>
        <taxon>Pseudomonadati</taxon>
        <taxon>Pseudomonadota</taxon>
        <taxon>Gammaproteobacteria</taxon>
        <taxon>Enterobacterales</taxon>
        <taxon>Erwiniaceae</taxon>
        <taxon>Winslowiella</taxon>
    </lineage>
</organism>
<dbReference type="AlphaFoldDB" id="A0A9J6Q1M3"/>
<evidence type="ECO:0000313" key="2">
    <source>
        <dbReference type="EMBL" id="MCU5780159.1"/>
    </source>
</evidence>
<accession>A0A9J6Q1M3</accession>
<name>A0A9J6Q1M3_9GAMM</name>
<dbReference type="RefSeq" id="WP_267143963.1">
    <property type="nucleotide sequence ID" value="NZ_JAODIL010000080.1"/>
</dbReference>
<dbReference type="Proteomes" id="UP001064262">
    <property type="component" value="Unassembled WGS sequence"/>
</dbReference>
<proteinExistence type="predicted"/>
<evidence type="ECO:0000313" key="3">
    <source>
        <dbReference type="Proteomes" id="UP001064262"/>
    </source>
</evidence>
<comment type="caution">
    <text evidence="2">The sequence shown here is derived from an EMBL/GenBank/DDBJ whole genome shotgun (WGS) entry which is preliminary data.</text>
</comment>
<keyword evidence="3" id="KW-1185">Reference proteome</keyword>
<feature type="region of interest" description="Disordered" evidence="1">
    <location>
        <begin position="150"/>
        <end position="170"/>
    </location>
</feature>
<sequence length="194" mass="22004">MTKFIIHHINQFSIVHAATFFSNGVEYEITFQKLSSDNLIDSTLIFPDNFIFSNKGCWEVTFDIAENARKGTHYHPPVLGRVNAIQVFRIVENIIIDHYKQFQGGMYMYLPVNDEVAAIYRRLASKRLGKGITLEIGLEPYRRGNVLRTPQSYTGTSCRNAGSNRQTWSKDASYPRGAYLRENGSGNPRTSAGM</sequence>
<gene>
    <name evidence="2" type="ORF">N5923_21950</name>
</gene>